<dbReference type="Pfam" id="PF07885">
    <property type="entry name" value="Ion_trans_2"/>
    <property type="match status" value="1"/>
</dbReference>
<sequence>MSLLLLWMRRLGRRPAGMMGGEAPGGEAGVNSIVFLFLRRMRTPLLVLIAVYTVSIIGLILIPGVDAEGRPWRFDLFHAFYFISYTGSTIGFGELPYAFTPAQRLWVTVTIYLTVIGWLYAVGNILALVQDPAFQRALAESRFAARVRGLGTPFYIICGYGQSGSLLVRALCRRGVQPVVLDADGERLARLELEDLGIDVPWLAAGIDEARILRLAGLLNPRCLGVVAISSVDAIDVKVAITARLLNPRLLVVARAEHAATAANLRSFETQDVVDPYATFGEHLAMALDEPSLHMLYEYLVRMPGLPLPARVAPPRGHWIVCGYGRFGRAAYQHLSAAGVPVTVIEESEATALPAGSVLGRATEAEPLRNAGVHSAIGLIAGTDSDSDNLSIVYTARLLNPQLYVVGRVNRIAEEELFTAAGVDLLIAPHRLVVWRVLGELTVPLVNRFLTLAQRRGEDWARPLLARLEDLCAGCTPDTWEIALDARQAPAVVAQLLAGRTVRLGELLRDAQNRVESMPVMTLLLLRAGCETLLPGEDLPLIVGDRLLFAGRAGSENRLDWTLGSVKTLEYLLDGVEHPDGYVWRWLARRRGD</sequence>
<keyword evidence="5" id="KW-1185">Reference proteome</keyword>
<dbReference type="EMBL" id="QGTJ01000002">
    <property type="protein sequence ID" value="PWV64466.1"/>
    <property type="molecule type" value="Genomic_DNA"/>
</dbReference>
<proteinExistence type="predicted"/>
<dbReference type="PANTHER" id="PTHR43833:SF9">
    <property type="entry name" value="POTASSIUM CHANNEL PROTEIN YUGO-RELATED"/>
    <property type="match status" value="1"/>
</dbReference>
<keyword evidence="2" id="KW-1133">Transmembrane helix</keyword>
<accession>A0A317MZD7</accession>
<dbReference type="Pfam" id="PF02254">
    <property type="entry name" value="TrkA_N"/>
    <property type="match status" value="2"/>
</dbReference>
<feature type="transmembrane region" description="Helical" evidence="2">
    <location>
        <begin position="45"/>
        <end position="64"/>
    </location>
</feature>
<protein>
    <submittedName>
        <fullName evidence="4">TrkA family protein</fullName>
    </submittedName>
</protein>
<dbReference type="InterPro" id="IPR036291">
    <property type="entry name" value="NAD(P)-bd_dom_sf"/>
</dbReference>
<comment type="subcellular location">
    <subcellularLocation>
        <location evidence="1">Cell membrane</location>
        <topology evidence="1">Multi-pass membrane protein</topology>
    </subcellularLocation>
</comment>
<organism evidence="4 5">
    <name type="scientific">Plasticicumulans acidivorans</name>
    <dbReference type="NCBI Taxonomy" id="886464"/>
    <lineage>
        <taxon>Bacteria</taxon>
        <taxon>Pseudomonadati</taxon>
        <taxon>Pseudomonadota</taxon>
        <taxon>Gammaproteobacteria</taxon>
        <taxon>Candidatus Competibacteraceae</taxon>
        <taxon>Plasticicumulans</taxon>
    </lineage>
</organism>
<dbReference type="GO" id="GO:0005886">
    <property type="term" value="C:plasma membrane"/>
    <property type="evidence" value="ECO:0007669"/>
    <property type="project" value="UniProtKB-SubCell"/>
</dbReference>
<dbReference type="GO" id="GO:0006813">
    <property type="term" value="P:potassium ion transport"/>
    <property type="evidence" value="ECO:0007669"/>
    <property type="project" value="InterPro"/>
</dbReference>
<dbReference type="InterPro" id="IPR013099">
    <property type="entry name" value="K_chnl_dom"/>
</dbReference>
<comment type="caution">
    <text evidence="4">The sequence shown here is derived from an EMBL/GenBank/DDBJ whole genome shotgun (WGS) entry which is preliminary data.</text>
</comment>
<dbReference type="InterPro" id="IPR003148">
    <property type="entry name" value="RCK_N"/>
</dbReference>
<evidence type="ECO:0000313" key="4">
    <source>
        <dbReference type="EMBL" id="PWV64466.1"/>
    </source>
</evidence>
<evidence type="ECO:0000256" key="1">
    <source>
        <dbReference type="ARBA" id="ARBA00004651"/>
    </source>
</evidence>
<dbReference type="PROSITE" id="PS51201">
    <property type="entry name" value="RCK_N"/>
    <property type="match status" value="1"/>
</dbReference>
<feature type="transmembrane region" description="Helical" evidence="2">
    <location>
        <begin position="76"/>
        <end position="93"/>
    </location>
</feature>
<keyword evidence="2" id="KW-0472">Membrane</keyword>
<dbReference type="Gene3D" id="3.40.50.720">
    <property type="entry name" value="NAD(P)-binding Rossmann-like Domain"/>
    <property type="match status" value="2"/>
</dbReference>
<feature type="transmembrane region" description="Helical" evidence="2">
    <location>
        <begin position="105"/>
        <end position="129"/>
    </location>
</feature>
<dbReference type="InterPro" id="IPR050721">
    <property type="entry name" value="Trk_Ktr_HKT_K-transport"/>
</dbReference>
<keyword evidence="2" id="KW-0812">Transmembrane</keyword>
<feature type="domain" description="RCK N-terminal" evidence="3">
    <location>
        <begin position="316"/>
        <end position="429"/>
    </location>
</feature>
<dbReference type="RefSeq" id="WP_110017128.1">
    <property type="nucleotide sequence ID" value="NZ_QGTJ01000002.1"/>
</dbReference>
<dbReference type="AlphaFoldDB" id="A0A317MZD7"/>
<dbReference type="Proteomes" id="UP000246569">
    <property type="component" value="Unassembled WGS sequence"/>
</dbReference>
<dbReference type="SUPFAM" id="SSF51735">
    <property type="entry name" value="NAD(P)-binding Rossmann-fold domains"/>
    <property type="match status" value="2"/>
</dbReference>
<evidence type="ECO:0000259" key="3">
    <source>
        <dbReference type="PROSITE" id="PS51201"/>
    </source>
</evidence>
<dbReference type="OrthoDB" id="9781411at2"/>
<evidence type="ECO:0000313" key="5">
    <source>
        <dbReference type="Proteomes" id="UP000246569"/>
    </source>
</evidence>
<dbReference type="PANTHER" id="PTHR43833">
    <property type="entry name" value="POTASSIUM CHANNEL PROTEIN 2-RELATED-RELATED"/>
    <property type="match status" value="1"/>
</dbReference>
<name>A0A317MZD7_9GAMM</name>
<dbReference type="Gene3D" id="1.10.287.70">
    <property type="match status" value="1"/>
</dbReference>
<dbReference type="SUPFAM" id="SSF81324">
    <property type="entry name" value="Voltage-gated potassium channels"/>
    <property type="match status" value="1"/>
</dbReference>
<gene>
    <name evidence="4" type="ORF">C7443_102115</name>
</gene>
<evidence type="ECO:0000256" key="2">
    <source>
        <dbReference type="SAM" id="Phobius"/>
    </source>
</evidence>
<reference evidence="4 5" key="1">
    <citation type="submission" date="2018-05" db="EMBL/GenBank/DDBJ databases">
        <title>Genomic Encyclopedia of Type Strains, Phase IV (KMG-IV): sequencing the most valuable type-strain genomes for metagenomic binning, comparative biology and taxonomic classification.</title>
        <authorList>
            <person name="Goeker M."/>
        </authorList>
    </citation>
    <scope>NUCLEOTIDE SEQUENCE [LARGE SCALE GENOMIC DNA]</scope>
    <source>
        <strain evidence="4 5">DSM 23606</strain>
    </source>
</reference>